<comment type="caution">
    <text evidence="2">The sequence shown here is derived from an EMBL/GenBank/DDBJ whole genome shotgun (WGS) entry which is preliminary data.</text>
</comment>
<dbReference type="RefSeq" id="WP_188725166.1">
    <property type="nucleotide sequence ID" value="NZ_BMJD01000016.1"/>
</dbReference>
<dbReference type="Proteomes" id="UP000621492">
    <property type="component" value="Unassembled WGS sequence"/>
</dbReference>
<keyword evidence="3" id="KW-1185">Reference proteome</keyword>
<reference evidence="2" key="2">
    <citation type="submission" date="2020-09" db="EMBL/GenBank/DDBJ databases">
        <authorList>
            <person name="Sun Q."/>
            <person name="Zhou Y."/>
        </authorList>
    </citation>
    <scope>NUCLEOTIDE SEQUENCE</scope>
    <source>
        <strain evidence="2">CGMCC 1.15454</strain>
    </source>
</reference>
<sequence>MPAFNWEKEAETQWDDRAHFWNKHSIGMWDSGSRKNIIPFIQKHLNEMSSILDIGCGDGYGSYKLLQSGYNVTGMDLSSEMIQRAKVRVPANEINFLQGNVTNLPFKDQHFDGVMAINILEWTEIPAKALSELKRVVKMDGLLCIGLLGPTAGPRTNSYPRVYGKDAICNTMMPWEFLQLASEYNLEYVDGFGVYKEDVKGKHHEGLPIELKQALSFMWVFMLRKTGEDNG</sequence>
<dbReference type="InterPro" id="IPR029063">
    <property type="entry name" value="SAM-dependent_MTases_sf"/>
</dbReference>
<reference evidence="2" key="1">
    <citation type="journal article" date="2014" name="Int. J. Syst. Evol. Microbiol.">
        <title>Complete genome sequence of Corynebacterium casei LMG S-19264T (=DSM 44701T), isolated from a smear-ripened cheese.</title>
        <authorList>
            <consortium name="US DOE Joint Genome Institute (JGI-PGF)"/>
            <person name="Walter F."/>
            <person name="Albersmeier A."/>
            <person name="Kalinowski J."/>
            <person name="Ruckert C."/>
        </authorList>
    </citation>
    <scope>NUCLEOTIDE SEQUENCE</scope>
    <source>
        <strain evidence="2">CGMCC 1.15454</strain>
    </source>
</reference>
<name>A0A9W5TY79_9BACI</name>
<dbReference type="Pfam" id="PF08241">
    <property type="entry name" value="Methyltransf_11"/>
    <property type="match status" value="1"/>
</dbReference>
<evidence type="ECO:0000259" key="1">
    <source>
        <dbReference type="Pfam" id="PF08241"/>
    </source>
</evidence>
<dbReference type="GO" id="GO:0008757">
    <property type="term" value="F:S-adenosylmethionine-dependent methyltransferase activity"/>
    <property type="evidence" value="ECO:0007669"/>
    <property type="project" value="InterPro"/>
</dbReference>
<organism evidence="2 3">
    <name type="scientific">Lentibacillus populi</name>
    <dbReference type="NCBI Taxonomy" id="1827502"/>
    <lineage>
        <taxon>Bacteria</taxon>
        <taxon>Bacillati</taxon>
        <taxon>Bacillota</taxon>
        <taxon>Bacilli</taxon>
        <taxon>Bacillales</taxon>
        <taxon>Bacillaceae</taxon>
        <taxon>Lentibacillus</taxon>
    </lineage>
</organism>
<protein>
    <submittedName>
        <fullName evidence="2">Methyltransferase</fullName>
    </submittedName>
</protein>
<dbReference type="InterPro" id="IPR013216">
    <property type="entry name" value="Methyltransf_11"/>
</dbReference>
<dbReference type="EMBL" id="BMJD01000016">
    <property type="protein sequence ID" value="GGB44195.1"/>
    <property type="molecule type" value="Genomic_DNA"/>
</dbReference>
<proteinExistence type="predicted"/>
<evidence type="ECO:0000313" key="3">
    <source>
        <dbReference type="Proteomes" id="UP000621492"/>
    </source>
</evidence>
<keyword evidence="2" id="KW-0808">Transferase</keyword>
<accession>A0A9W5TY79</accession>
<keyword evidence="2" id="KW-0489">Methyltransferase</keyword>
<evidence type="ECO:0000313" key="2">
    <source>
        <dbReference type="EMBL" id="GGB44195.1"/>
    </source>
</evidence>
<dbReference type="Gene3D" id="3.40.50.150">
    <property type="entry name" value="Vaccinia Virus protein VP39"/>
    <property type="match status" value="1"/>
</dbReference>
<dbReference type="CDD" id="cd02440">
    <property type="entry name" value="AdoMet_MTases"/>
    <property type="match status" value="1"/>
</dbReference>
<dbReference type="PANTHER" id="PTHR43861">
    <property type="entry name" value="TRANS-ACONITATE 2-METHYLTRANSFERASE-RELATED"/>
    <property type="match status" value="1"/>
</dbReference>
<dbReference type="GO" id="GO:0032259">
    <property type="term" value="P:methylation"/>
    <property type="evidence" value="ECO:0007669"/>
    <property type="project" value="UniProtKB-KW"/>
</dbReference>
<gene>
    <name evidence="2" type="ORF">GCM10011409_22220</name>
</gene>
<dbReference type="SUPFAM" id="SSF53335">
    <property type="entry name" value="S-adenosyl-L-methionine-dependent methyltransferases"/>
    <property type="match status" value="1"/>
</dbReference>
<feature type="domain" description="Methyltransferase type 11" evidence="1">
    <location>
        <begin position="52"/>
        <end position="145"/>
    </location>
</feature>
<dbReference type="PANTHER" id="PTHR43861:SF1">
    <property type="entry name" value="TRANS-ACONITATE 2-METHYLTRANSFERASE"/>
    <property type="match status" value="1"/>
</dbReference>
<dbReference type="AlphaFoldDB" id="A0A9W5TY79"/>